<feature type="region of interest" description="Disordered" evidence="1">
    <location>
        <begin position="1223"/>
        <end position="1254"/>
    </location>
</feature>
<proteinExistence type="predicted"/>
<protein>
    <submittedName>
        <fullName evidence="2">Uncharacterized protein</fullName>
    </submittedName>
</protein>
<evidence type="ECO:0000313" key="3">
    <source>
        <dbReference type="Proteomes" id="UP001159363"/>
    </source>
</evidence>
<name>A0ABQ9G7N2_9NEOP</name>
<dbReference type="Proteomes" id="UP001159363">
    <property type="component" value="Chromosome 14"/>
</dbReference>
<reference evidence="2 3" key="1">
    <citation type="submission" date="2023-02" db="EMBL/GenBank/DDBJ databases">
        <title>LHISI_Scaffold_Assembly.</title>
        <authorList>
            <person name="Stuart O.P."/>
            <person name="Cleave R."/>
            <person name="Magrath M.J.L."/>
            <person name="Mikheyev A.S."/>
        </authorList>
    </citation>
    <scope>NUCLEOTIDE SEQUENCE [LARGE SCALE GENOMIC DNA]</scope>
    <source>
        <strain evidence="2">Daus_M_001</strain>
        <tissue evidence="2">Leg muscle</tissue>
    </source>
</reference>
<organism evidence="2 3">
    <name type="scientific">Dryococelus australis</name>
    <dbReference type="NCBI Taxonomy" id="614101"/>
    <lineage>
        <taxon>Eukaryota</taxon>
        <taxon>Metazoa</taxon>
        <taxon>Ecdysozoa</taxon>
        <taxon>Arthropoda</taxon>
        <taxon>Hexapoda</taxon>
        <taxon>Insecta</taxon>
        <taxon>Pterygota</taxon>
        <taxon>Neoptera</taxon>
        <taxon>Polyneoptera</taxon>
        <taxon>Phasmatodea</taxon>
        <taxon>Verophasmatodea</taxon>
        <taxon>Anareolatae</taxon>
        <taxon>Phasmatidae</taxon>
        <taxon>Eurycanthinae</taxon>
        <taxon>Dryococelus</taxon>
    </lineage>
</organism>
<feature type="region of interest" description="Disordered" evidence="1">
    <location>
        <begin position="1307"/>
        <end position="1334"/>
    </location>
</feature>
<accession>A0ABQ9G7N2</accession>
<comment type="caution">
    <text evidence="2">The sequence shown here is derived from an EMBL/GenBank/DDBJ whole genome shotgun (WGS) entry which is preliminary data.</text>
</comment>
<evidence type="ECO:0000313" key="2">
    <source>
        <dbReference type="EMBL" id="KAJ8867462.1"/>
    </source>
</evidence>
<keyword evidence="3" id="KW-1185">Reference proteome</keyword>
<evidence type="ECO:0000256" key="1">
    <source>
        <dbReference type="SAM" id="MobiDB-lite"/>
    </source>
</evidence>
<gene>
    <name evidence="2" type="ORF">PR048_031264</name>
</gene>
<feature type="region of interest" description="Disordered" evidence="1">
    <location>
        <begin position="115"/>
        <end position="174"/>
    </location>
</feature>
<feature type="compositionally biased region" description="Basic and acidic residues" evidence="1">
    <location>
        <begin position="1139"/>
        <end position="1158"/>
    </location>
</feature>
<sequence length="1607" mass="176460">MTPPILQHVRRERLYSGNYVKRLTATERGAIDCKCFYTIKVIRLGRYHLGSPLANDRYNTLWMLERVLSRGIFPASSRVINPADKNHLRNLVFEGEGGSSPPLAGVTTASRHRVQLDGNRARVPGALTDWTAGGGGGRSSPRSRANPGTSPSRHSHEHTRAQGKSSQADTRHRHDHDGNIARLARRSDEALGVRVSVARIAPSLLDLGSAGSHSSALSREDFPYFGLPIGGGEESRPLTARRPGLMRPLARPKPKHGTSAHPNPLYHRGSDTLALRTQACGLAGVLPIPLVPLQGTTGAGCRSPPGLSARVGISPDLLQHTESTPTSTSLATMIGHQREPHGGANRRITEHIALHHPPRTPHEPAPSQSHPYPIIKKSTRILKDVEERVCVSQSAGVSLHETVGRRQFVGDSRSETVSRIQIVEKYWCGLMRILEECGADCKACVAGCGACGAVCEACGDNCGSCGAIVGYVKRMWGMRIVEKTSLGKPNEGPVTLHSLGATSLVAGNYYDPEWPPPRRPGTRGQSGHLPRCRGSPGIAHMVPETRPYPACLSSSAILAADICIFNCPHLMVEQPIIDRGGFYQQALLICRAVSGVHLSVTRMCGWCWSLPGAVWARRTMGLPRPTEQRKLVSTRHSPAHVLWSRSFWCLVRGSSLPCGRPTSRRSVIRRAPKTPGAMVRRNRHSLEAPPEFTPPRGLCVLVTFIGRAWKRHGRVQGQGPRPALFFFAPSWPSVRNIREDYDRTQTCWFRFGAVTTSGSVSPPGHAEAGRKAALCPLQALYKQSRGSAIFVNESTFISVTMHWVDSLKAPLLKGGLARGGSVPGSTPRKPAVVRQLASYLGEPGSIPGGVAPRFFACGESCRTMQLTGGFFTGVSCFPRPCSPALLHIILASPSPSFSIINLGAAQISPFSTARDSLVRHKSRSRHRTDNQRVCTPPSKEQPRHSVFVCLSTLILYCKLAENALSSVVSSDLLTRKSLAGDVCVGVYAWTCLLRGTKGSLWKRPRRQELAFKQSCPLQKAPTLFHLRHRHGGVVGNTLQHALQQQSRAECSVTRCTRISRTLASHQGEPGSCPGRVTGLPQVRILAVDATGRRVFSGYLDSYSTFIPRFTLCTAGAYQKALRQHTRTWRNAKCGLGSEGGDRRSRRVSREVNSHQTRSRELSGAGLKIEMKFIWKRRNWRFEISIRDQQPSSTNPRMKRELRLETWRGRNKANMEQSWNIRAEGNGISPRKPADRRNHPARFPHAKIQSDPAGIDPVWARTPLSRAHLEPLIENAACQSGGDSTHTGRGHVRQMAAIITEPRASDCRLRDAPARSRKPRGGRGGVVVRLPVSHPSEPGSIPGGIAFRIFELTPDDAAGLASFLWVLPVTPPLHSEAALYSPRFTRIGSQDLDVNNRPYLSTSLEMRTTPDAFPQYRRHRCPNYPQWGKLLMDARDRNYEATARALEEFGSNDERTIQRLDRPGNRRARDSPDVKSFDTLRHTVLPSVPFDNEHIGYTLTPPPTPSSPPFRIAHALVRVCARAPTHMAIMAVIDMRAGTAFPSCWGPDRDVLYCALCYRDTGDHPSDLLSDFRAVGVLIETFFTAHCAIGTLAIIPVICYQISELLGS</sequence>
<feature type="region of interest" description="Disordered" evidence="1">
    <location>
        <begin position="1133"/>
        <end position="1158"/>
    </location>
</feature>
<dbReference type="EMBL" id="JARBHB010000015">
    <property type="protein sequence ID" value="KAJ8867462.1"/>
    <property type="molecule type" value="Genomic_DNA"/>
</dbReference>